<evidence type="ECO:0000313" key="11">
    <source>
        <dbReference type="EMBL" id="TQE96938.1"/>
    </source>
</evidence>
<organism evidence="11 12">
    <name type="scientific">Litorilinea aerophila</name>
    <dbReference type="NCBI Taxonomy" id="1204385"/>
    <lineage>
        <taxon>Bacteria</taxon>
        <taxon>Bacillati</taxon>
        <taxon>Chloroflexota</taxon>
        <taxon>Caldilineae</taxon>
        <taxon>Caldilineales</taxon>
        <taxon>Caldilineaceae</taxon>
        <taxon>Litorilinea</taxon>
    </lineage>
</organism>
<evidence type="ECO:0000256" key="3">
    <source>
        <dbReference type="ARBA" id="ARBA00022448"/>
    </source>
</evidence>
<evidence type="ECO:0000256" key="4">
    <source>
        <dbReference type="ARBA" id="ARBA00022475"/>
    </source>
</evidence>
<keyword evidence="5 9" id="KW-0812">Transmembrane</keyword>
<keyword evidence="3 9" id="KW-0813">Transport</keyword>
<feature type="transmembrane region" description="Helical" evidence="9">
    <location>
        <begin position="127"/>
        <end position="150"/>
    </location>
</feature>
<name>A0A540VJK0_9CHLR</name>
<comment type="subcellular location">
    <subcellularLocation>
        <location evidence="1 9">Cell membrane</location>
        <topology evidence="1 9">Multi-pass membrane protein</topology>
    </subcellularLocation>
</comment>
<reference evidence="11 12" key="1">
    <citation type="submission" date="2019-06" db="EMBL/GenBank/DDBJ databases">
        <title>Genome sequence of Litorilinea aerophila BAA-2444.</title>
        <authorList>
            <person name="Maclea K.S."/>
            <person name="Maurais E.G."/>
            <person name="Iannazzi L.C."/>
        </authorList>
    </citation>
    <scope>NUCLEOTIDE SEQUENCE [LARGE SCALE GENOMIC DNA]</scope>
    <source>
        <strain evidence="11 12">ATCC BAA-2444</strain>
    </source>
</reference>
<keyword evidence="8 9" id="KW-0472">Membrane</keyword>
<feature type="domain" description="ABC transmembrane type-1" evidence="10">
    <location>
        <begin position="76"/>
        <end position="277"/>
    </location>
</feature>
<evidence type="ECO:0000256" key="1">
    <source>
        <dbReference type="ARBA" id="ARBA00004651"/>
    </source>
</evidence>
<evidence type="ECO:0000256" key="2">
    <source>
        <dbReference type="ARBA" id="ARBA00010072"/>
    </source>
</evidence>
<comment type="similarity">
    <text evidence="2">Belongs to the binding-protein-dependent transport system permease family. HisMQ subfamily.</text>
</comment>
<feature type="transmembrane region" description="Helical" evidence="9">
    <location>
        <begin position="254"/>
        <end position="277"/>
    </location>
</feature>
<dbReference type="InterPro" id="IPR035906">
    <property type="entry name" value="MetI-like_sf"/>
</dbReference>
<dbReference type="PANTHER" id="PTHR30614:SF20">
    <property type="entry name" value="GLUTAMINE TRANSPORT SYSTEM PERMEASE PROTEIN GLNP"/>
    <property type="match status" value="1"/>
</dbReference>
<dbReference type="InterPro" id="IPR010065">
    <property type="entry name" value="AA_ABC_transptr_permease_3TM"/>
</dbReference>
<dbReference type="Gene3D" id="1.10.3720.10">
    <property type="entry name" value="MetI-like"/>
    <property type="match status" value="1"/>
</dbReference>
<keyword evidence="4" id="KW-1003">Cell membrane</keyword>
<proteinExistence type="inferred from homology"/>
<sequence>MEAESRVSTPTAGRSRLLGSLDRMAEWPWWLLVAIFLGLYIVFLILTDQQTQKTFWFIIGQTPEGLLNGQILFKGITITLTVTLVAYSLSLAIGLTLGLMRTSTNPILYNVASFYVELVRGVPMLVLLLYVAFALTPLAVSALNLLGIPITTRDIPNEMRAIIALGLGYGAFSAEIFRAGIQSIEKGQYEAARALGMNYYQTMRYIVLPQAIRRILPALGNDFVSMVKDSSLVAILGVQDITQLTRLYYSGNFLYMQSLTMLAFIYLSLVVFLNRLVRWMEHRLHRGYAR</sequence>
<comment type="caution">
    <text evidence="11">The sequence shown here is derived from an EMBL/GenBank/DDBJ whole genome shotgun (WGS) entry which is preliminary data.</text>
</comment>
<dbReference type="FunCoup" id="A0A540VJK0">
    <property type="interactions" value="166"/>
</dbReference>
<dbReference type="Pfam" id="PF00528">
    <property type="entry name" value="BPD_transp_1"/>
    <property type="match status" value="1"/>
</dbReference>
<protein>
    <submittedName>
        <fullName evidence="11">Amino acid ABC transporter permease</fullName>
    </submittedName>
</protein>
<evidence type="ECO:0000256" key="6">
    <source>
        <dbReference type="ARBA" id="ARBA00022970"/>
    </source>
</evidence>
<feature type="transmembrane region" description="Helical" evidence="9">
    <location>
        <begin position="27"/>
        <end position="46"/>
    </location>
</feature>
<keyword evidence="12" id="KW-1185">Reference proteome</keyword>
<dbReference type="NCBIfam" id="TIGR01726">
    <property type="entry name" value="HEQRo_perm_3TM"/>
    <property type="match status" value="1"/>
</dbReference>
<dbReference type="GO" id="GO:0006865">
    <property type="term" value="P:amino acid transport"/>
    <property type="evidence" value="ECO:0007669"/>
    <property type="project" value="UniProtKB-KW"/>
</dbReference>
<dbReference type="PROSITE" id="PS50928">
    <property type="entry name" value="ABC_TM1"/>
    <property type="match status" value="1"/>
</dbReference>
<dbReference type="SUPFAM" id="SSF161098">
    <property type="entry name" value="MetI-like"/>
    <property type="match status" value="1"/>
</dbReference>
<gene>
    <name evidence="11" type="ORF">FKZ61_04675</name>
</gene>
<evidence type="ECO:0000256" key="9">
    <source>
        <dbReference type="RuleBase" id="RU363032"/>
    </source>
</evidence>
<evidence type="ECO:0000256" key="7">
    <source>
        <dbReference type="ARBA" id="ARBA00022989"/>
    </source>
</evidence>
<feature type="transmembrane region" description="Helical" evidence="9">
    <location>
        <begin position="162"/>
        <end position="181"/>
    </location>
</feature>
<evidence type="ECO:0000256" key="8">
    <source>
        <dbReference type="ARBA" id="ARBA00023136"/>
    </source>
</evidence>
<dbReference type="InterPro" id="IPR043429">
    <property type="entry name" value="ArtM/GltK/GlnP/TcyL/YhdX-like"/>
</dbReference>
<dbReference type="OrthoDB" id="9787841at2"/>
<dbReference type="CDD" id="cd06261">
    <property type="entry name" value="TM_PBP2"/>
    <property type="match status" value="1"/>
</dbReference>
<dbReference type="PANTHER" id="PTHR30614">
    <property type="entry name" value="MEMBRANE COMPONENT OF AMINO ACID ABC TRANSPORTER"/>
    <property type="match status" value="1"/>
</dbReference>
<dbReference type="AlphaFoldDB" id="A0A540VJK0"/>
<dbReference type="InterPro" id="IPR000515">
    <property type="entry name" value="MetI-like"/>
</dbReference>
<feature type="transmembrane region" description="Helical" evidence="9">
    <location>
        <begin position="76"/>
        <end position="100"/>
    </location>
</feature>
<evidence type="ECO:0000256" key="5">
    <source>
        <dbReference type="ARBA" id="ARBA00022692"/>
    </source>
</evidence>
<evidence type="ECO:0000259" key="10">
    <source>
        <dbReference type="PROSITE" id="PS50928"/>
    </source>
</evidence>
<dbReference type="Proteomes" id="UP000317371">
    <property type="component" value="Unassembled WGS sequence"/>
</dbReference>
<dbReference type="GO" id="GO:0043190">
    <property type="term" value="C:ATP-binding cassette (ABC) transporter complex"/>
    <property type="evidence" value="ECO:0007669"/>
    <property type="project" value="InterPro"/>
</dbReference>
<dbReference type="InParanoid" id="A0A540VJK0"/>
<evidence type="ECO:0000313" key="12">
    <source>
        <dbReference type="Proteomes" id="UP000317371"/>
    </source>
</evidence>
<keyword evidence="6" id="KW-0029">Amino-acid transport</keyword>
<dbReference type="EMBL" id="VIGC01000005">
    <property type="protein sequence ID" value="TQE96938.1"/>
    <property type="molecule type" value="Genomic_DNA"/>
</dbReference>
<dbReference type="GO" id="GO:0022857">
    <property type="term" value="F:transmembrane transporter activity"/>
    <property type="evidence" value="ECO:0007669"/>
    <property type="project" value="InterPro"/>
</dbReference>
<accession>A0A540VJK0</accession>
<keyword evidence="7 9" id="KW-1133">Transmembrane helix</keyword>